<comment type="caution">
    <text evidence="2">The sequence shown here is derived from an EMBL/GenBank/DDBJ whole genome shotgun (WGS) entry which is preliminary data.</text>
</comment>
<keyword evidence="3" id="KW-1185">Reference proteome</keyword>
<proteinExistence type="predicted"/>
<feature type="region of interest" description="Disordered" evidence="1">
    <location>
        <begin position="1"/>
        <end position="20"/>
    </location>
</feature>
<dbReference type="Gene3D" id="2.120.10.30">
    <property type="entry name" value="TolB, C-terminal domain"/>
    <property type="match status" value="1"/>
</dbReference>
<dbReference type="Proteomes" id="UP000247591">
    <property type="component" value="Unassembled WGS sequence"/>
</dbReference>
<dbReference type="InterPro" id="IPR011042">
    <property type="entry name" value="6-blade_b-propeller_TolB-like"/>
</dbReference>
<dbReference type="AlphaFoldDB" id="A0A318RAG6"/>
<evidence type="ECO:0000313" key="2">
    <source>
        <dbReference type="EMBL" id="PYE12727.1"/>
    </source>
</evidence>
<gene>
    <name evidence="2" type="ORF">DFR67_1206</name>
</gene>
<evidence type="ECO:0008006" key="4">
    <source>
        <dbReference type="Google" id="ProtNLM"/>
    </source>
</evidence>
<protein>
    <recommendedName>
        <fullName evidence="4">Sugar lactone lactonase YvrE</fullName>
    </recommendedName>
</protein>
<accession>A0A318RAG6</accession>
<sequence>MKTGTGSRATLRPQIEPSPARRHSRILVTALTGLLLAAGSLGIPHYAVAAPAPSVSTLYAVGYSLERNRHEVVAVPAAGGAPATSALGTPTPRAVTAIGDTLYIADGPAGERNAGTVVAVPADGSTESVTIIRDLDFPTGITAVGNTLYIADLQLGSIVSAPADGSSSPTTVVGGLNGPGAITSAGSTLYYASDNSASIYSVPIDGSSNPRTIVFDGRDEITGLTVIGNTLYYSVEGDHLGSVFSVPIDGSSAPVVTARNISGIRGLTSAGNTLYITTLRDIYSLPTDSETTTLPAPLFSYNGNAGYLLAITAITQTTPPPAPCTGSVCITPGMFGSS</sequence>
<evidence type="ECO:0000256" key="1">
    <source>
        <dbReference type="SAM" id="MobiDB-lite"/>
    </source>
</evidence>
<dbReference type="SUPFAM" id="SSF63825">
    <property type="entry name" value="YWTD domain"/>
    <property type="match status" value="1"/>
</dbReference>
<organism evidence="2 3">
    <name type="scientific">Williamsia limnetica</name>
    <dbReference type="NCBI Taxonomy" id="882452"/>
    <lineage>
        <taxon>Bacteria</taxon>
        <taxon>Bacillati</taxon>
        <taxon>Actinomycetota</taxon>
        <taxon>Actinomycetes</taxon>
        <taxon>Mycobacteriales</taxon>
        <taxon>Nocardiaceae</taxon>
        <taxon>Williamsia</taxon>
    </lineage>
</organism>
<reference evidence="2 3" key="1">
    <citation type="submission" date="2018-06" db="EMBL/GenBank/DDBJ databases">
        <title>Genomic Encyclopedia of Type Strains, Phase IV (KMG-IV): sequencing the most valuable type-strain genomes for metagenomic binning, comparative biology and taxonomic classification.</title>
        <authorList>
            <person name="Goeker M."/>
        </authorList>
    </citation>
    <scope>NUCLEOTIDE SEQUENCE [LARGE SCALE GENOMIC DNA]</scope>
    <source>
        <strain evidence="2 3">DSM 45521</strain>
    </source>
</reference>
<name>A0A318RAG6_WILLI</name>
<evidence type="ECO:0000313" key="3">
    <source>
        <dbReference type="Proteomes" id="UP000247591"/>
    </source>
</evidence>
<dbReference type="EMBL" id="QJSP01000020">
    <property type="protein sequence ID" value="PYE12727.1"/>
    <property type="molecule type" value="Genomic_DNA"/>
</dbReference>